<dbReference type="AlphaFoldDB" id="A0A840PF22"/>
<organism evidence="1 2">
    <name type="scientific">Thermocatellispora tengchongensis</name>
    <dbReference type="NCBI Taxonomy" id="1073253"/>
    <lineage>
        <taxon>Bacteria</taxon>
        <taxon>Bacillati</taxon>
        <taxon>Actinomycetota</taxon>
        <taxon>Actinomycetes</taxon>
        <taxon>Streptosporangiales</taxon>
        <taxon>Streptosporangiaceae</taxon>
        <taxon>Thermocatellispora</taxon>
    </lineage>
</organism>
<comment type="caution">
    <text evidence="1">The sequence shown here is derived from an EMBL/GenBank/DDBJ whole genome shotgun (WGS) entry which is preliminary data.</text>
</comment>
<gene>
    <name evidence="1" type="ORF">HNP84_009789</name>
</gene>
<name>A0A840PF22_9ACTN</name>
<reference evidence="1 2" key="1">
    <citation type="submission" date="2020-08" db="EMBL/GenBank/DDBJ databases">
        <title>Genomic Encyclopedia of Type Strains, Phase IV (KMG-IV): sequencing the most valuable type-strain genomes for metagenomic binning, comparative biology and taxonomic classification.</title>
        <authorList>
            <person name="Goeker M."/>
        </authorList>
    </citation>
    <scope>NUCLEOTIDE SEQUENCE [LARGE SCALE GENOMIC DNA]</scope>
    <source>
        <strain evidence="1 2">DSM 45615</strain>
    </source>
</reference>
<sequence length="84" mass="9184">MRLIAHHKGELLAFREGGRVEYWLRSRNAGGPGPARCDVNDGFVHPVYGDSPPDEVAAKSTGAAVDPYDRHRKVDDGCIKINPT</sequence>
<proteinExistence type="predicted"/>
<evidence type="ECO:0000313" key="2">
    <source>
        <dbReference type="Proteomes" id="UP000578449"/>
    </source>
</evidence>
<dbReference type="Proteomes" id="UP000578449">
    <property type="component" value="Unassembled WGS sequence"/>
</dbReference>
<evidence type="ECO:0000313" key="1">
    <source>
        <dbReference type="EMBL" id="MBB5140024.1"/>
    </source>
</evidence>
<accession>A0A840PF22</accession>
<dbReference type="EMBL" id="JACHGN010000035">
    <property type="protein sequence ID" value="MBB5140024.1"/>
    <property type="molecule type" value="Genomic_DNA"/>
</dbReference>
<keyword evidence="2" id="KW-1185">Reference proteome</keyword>
<protein>
    <submittedName>
        <fullName evidence="1">Uncharacterized protein</fullName>
    </submittedName>
</protein>